<feature type="transmembrane region" description="Helical" evidence="1">
    <location>
        <begin position="95"/>
        <end position="117"/>
    </location>
</feature>
<sequence length="200" mass="23149">MQLLSALVWITTLIFPLLAYGVIAWQWFAGKVVYLGLIALLLLLMRLFIIYHRTALQISLSFNYRHYFAIAVLCILLGATYVLSVSAQWQVQVALLYPSLVSWIAALAFLLSFFWPPTLIERYARMRDPHIPIAARSYFQKLTMIWVVWLILNGLIAAYLAFSAQYAHWAFYTGVLSYLVMAGLLLGEWIYRQCRHPRHT</sequence>
<keyword evidence="3" id="KW-1185">Reference proteome</keyword>
<organism evidence="2 3">
    <name type="scientific">Parvibium lacunae</name>
    <dbReference type="NCBI Taxonomy" id="1888893"/>
    <lineage>
        <taxon>Bacteria</taxon>
        <taxon>Pseudomonadati</taxon>
        <taxon>Pseudomonadota</taxon>
        <taxon>Betaproteobacteria</taxon>
        <taxon>Burkholderiales</taxon>
        <taxon>Alcaligenaceae</taxon>
        <taxon>Parvibium</taxon>
    </lineage>
</organism>
<gene>
    <name evidence="2" type="ORF">DU000_08635</name>
</gene>
<evidence type="ECO:0000256" key="1">
    <source>
        <dbReference type="SAM" id="Phobius"/>
    </source>
</evidence>
<evidence type="ECO:0000313" key="3">
    <source>
        <dbReference type="Proteomes" id="UP000252357"/>
    </source>
</evidence>
<feature type="transmembrane region" description="Helical" evidence="1">
    <location>
        <begin position="34"/>
        <end position="52"/>
    </location>
</feature>
<dbReference type="AlphaFoldDB" id="A0A368L1R8"/>
<dbReference type="RefSeq" id="WP_114402986.1">
    <property type="nucleotide sequence ID" value="NZ_QPGB01000003.1"/>
</dbReference>
<keyword evidence="1" id="KW-1133">Transmembrane helix</keyword>
<protein>
    <recommendedName>
        <fullName evidence="4">DNA gyrase subunit B</fullName>
    </recommendedName>
</protein>
<dbReference type="EMBL" id="QPGB01000003">
    <property type="protein sequence ID" value="RCS57505.1"/>
    <property type="molecule type" value="Genomic_DNA"/>
</dbReference>
<proteinExistence type="predicted"/>
<feature type="transmembrane region" description="Helical" evidence="1">
    <location>
        <begin position="168"/>
        <end position="191"/>
    </location>
</feature>
<keyword evidence="1" id="KW-0472">Membrane</keyword>
<reference evidence="2 3" key="1">
    <citation type="journal article" date="2018" name="Int. J. Syst. Evol. Microbiol.">
        <title>Parvibium lacunae gen. nov., sp. nov., a new member of the family Alcaligenaceae isolated from a freshwater pond.</title>
        <authorList>
            <person name="Chen W.M."/>
            <person name="Xie P.B."/>
            <person name="Hsu M.Y."/>
            <person name="Sheu S.Y."/>
        </authorList>
    </citation>
    <scope>NUCLEOTIDE SEQUENCE [LARGE SCALE GENOMIC DNA]</scope>
    <source>
        <strain evidence="2 3">KMB9</strain>
    </source>
</reference>
<accession>A0A368L1R8</accession>
<evidence type="ECO:0008006" key="4">
    <source>
        <dbReference type="Google" id="ProtNLM"/>
    </source>
</evidence>
<feature type="transmembrane region" description="Helical" evidence="1">
    <location>
        <begin position="7"/>
        <end position="28"/>
    </location>
</feature>
<keyword evidence="1" id="KW-0812">Transmembrane</keyword>
<feature type="transmembrane region" description="Helical" evidence="1">
    <location>
        <begin position="64"/>
        <end position="83"/>
    </location>
</feature>
<dbReference type="OrthoDB" id="8537043at2"/>
<name>A0A368L1R8_9BURK</name>
<evidence type="ECO:0000313" key="2">
    <source>
        <dbReference type="EMBL" id="RCS57505.1"/>
    </source>
</evidence>
<feature type="transmembrane region" description="Helical" evidence="1">
    <location>
        <begin position="138"/>
        <end position="162"/>
    </location>
</feature>
<comment type="caution">
    <text evidence="2">The sequence shown here is derived from an EMBL/GenBank/DDBJ whole genome shotgun (WGS) entry which is preliminary data.</text>
</comment>
<dbReference type="Proteomes" id="UP000252357">
    <property type="component" value="Unassembled WGS sequence"/>
</dbReference>